<dbReference type="InterPro" id="IPR042240">
    <property type="entry name" value="CHASE_sf"/>
</dbReference>
<evidence type="ECO:0000256" key="3">
    <source>
        <dbReference type="ARBA" id="ARBA00004236"/>
    </source>
</evidence>
<keyword evidence="7 15" id="KW-0812">Transmembrane</keyword>
<accession>A0A8J3YCX3</accession>
<keyword evidence="6" id="KW-0808">Transferase</keyword>
<keyword evidence="9" id="KW-0418">Kinase</keyword>
<dbReference type="InterPro" id="IPR003661">
    <property type="entry name" value="HisK_dim/P_dom"/>
</dbReference>
<evidence type="ECO:0000256" key="14">
    <source>
        <dbReference type="ARBA" id="ARBA00039401"/>
    </source>
</evidence>
<dbReference type="EMBL" id="BOOY01000034">
    <property type="protein sequence ID" value="GIJ05604.1"/>
    <property type="molecule type" value="Genomic_DNA"/>
</dbReference>
<feature type="signal peptide" evidence="16">
    <location>
        <begin position="1"/>
        <end position="25"/>
    </location>
</feature>
<evidence type="ECO:0000256" key="7">
    <source>
        <dbReference type="ARBA" id="ARBA00022692"/>
    </source>
</evidence>
<dbReference type="GO" id="GO:0000156">
    <property type="term" value="F:phosphorelay response regulator activity"/>
    <property type="evidence" value="ECO:0007669"/>
    <property type="project" value="TreeGrafter"/>
</dbReference>
<dbReference type="PRINTS" id="PR00344">
    <property type="entry name" value="BCTRLSENSOR"/>
</dbReference>
<keyword evidence="12" id="KW-0902">Two-component regulatory system</keyword>
<dbReference type="InterPro" id="IPR003594">
    <property type="entry name" value="HATPase_dom"/>
</dbReference>
<feature type="chain" id="PRO_5035171175" description="Sensor-like histidine kinase SenX3" evidence="16">
    <location>
        <begin position="26"/>
        <end position="868"/>
    </location>
</feature>
<dbReference type="SUPFAM" id="SSF55785">
    <property type="entry name" value="PYP-like sensor domain (PAS domain)"/>
    <property type="match status" value="2"/>
</dbReference>
<keyword evidence="21" id="KW-1185">Reference proteome</keyword>
<evidence type="ECO:0000313" key="21">
    <source>
        <dbReference type="Proteomes" id="UP000652013"/>
    </source>
</evidence>
<dbReference type="GO" id="GO:0007234">
    <property type="term" value="P:osmosensory signaling via phosphorelay pathway"/>
    <property type="evidence" value="ECO:0007669"/>
    <property type="project" value="TreeGrafter"/>
</dbReference>
<dbReference type="CDD" id="cd00130">
    <property type="entry name" value="PAS"/>
    <property type="match status" value="1"/>
</dbReference>
<dbReference type="InterPro" id="IPR006189">
    <property type="entry name" value="CHASE_dom"/>
</dbReference>
<dbReference type="InterPro" id="IPR001610">
    <property type="entry name" value="PAC"/>
</dbReference>
<dbReference type="Proteomes" id="UP000652013">
    <property type="component" value="Unassembled WGS sequence"/>
</dbReference>
<dbReference type="CDD" id="cd00082">
    <property type="entry name" value="HisKA"/>
    <property type="match status" value="1"/>
</dbReference>
<evidence type="ECO:0000256" key="1">
    <source>
        <dbReference type="ARBA" id="ARBA00000085"/>
    </source>
</evidence>
<dbReference type="InterPro" id="IPR035965">
    <property type="entry name" value="PAS-like_dom_sf"/>
</dbReference>
<evidence type="ECO:0000256" key="5">
    <source>
        <dbReference type="ARBA" id="ARBA00022553"/>
    </source>
</evidence>
<sequence length="868" mass="88789">MLAALVLLGGLGLSAAAALTLRAAAADQAAERMDQATATVRAAVAAQLDRYLDAVRDAAAGLGAHPDLTAEAFDAVTAPLAARDLTGANNVGFLTAGTGDPGPAQAHWRSRGARDLTLRPDPGAAEHLYLVFSRGLQGNAPVRAGLDLAVAPAAAAAMREAARGSAAVVSDVYVLVADAGLPAARQQLSFLVTAAVRGAGGTLRGYLSMGVRGTDFMTATLHRATAGALGATLAAGAAAGRPVPLAAVPGPGGASADLRRTVALRAGQRQWSLVTTTTSGTMLPAALRTDLLAAAGGAALSLLVGLLVYGQASGRRRAEEAVARATADLRAAGTQAREQADLLSSVMRTISDGVGVVDRTGRFVLHNPAAVEMLGVNAADSVPPAEWAARVGAFRQDGVTPFPPAELPLMRVLRGAPAADVTMVVRNSHRPDGLVMTVSARPLLAADGTVTGAVAVCHDITARTRADHELAAATTRLQIELAQRRAAEAELAEQKAYLTQVLDALEIAVLTVDTEGRVVHANRPARAKLPRSAQALTAAEAAGHVGLTLADGSPPAGDDLPTARALRGEAVEGEELRLGGPDRPRVVRVHARPLRHEAGHITGAVVSLYDVTALREREADLTAFAGVVAHDLNSPLATIGGYAELLDDELTELAPGPAGAEARRALGRVRGTVDRMRQLIEDLLAYTAAGDAPLNPGPVDLRALVDDVVTTRLEGLLARPAAGTAPPDVFVGPMPTLHADAGLVRQLLDNLIGNALKYTPPGRAARIDVTAHEAGPGWARIEIADRGIGVPDGQHHAIFTGFHRAHRGAGYAGTGLGLAICHRVAERHGGVIGVTDNPGGGARFHVTLPTAAAAQRAPGAVPAPTAGR</sequence>
<evidence type="ECO:0000256" key="9">
    <source>
        <dbReference type="ARBA" id="ARBA00022777"/>
    </source>
</evidence>
<feature type="transmembrane region" description="Helical" evidence="15">
    <location>
        <begin position="291"/>
        <end position="309"/>
    </location>
</feature>
<evidence type="ECO:0000313" key="20">
    <source>
        <dbReference type="EMBL" id="GIJ05604.1"/>
    </source>
</evidence>
<evidence type="ECO:0000259" key="18">
    <source>
        <dbReference type="PROSITE" id="PS50112"/>
    </source>
</evidence>
<dbReference type="PROSITE" id="PS50113">
    <property type="entry name" value="PAC"/>
    <property type="match status" value="1"/>
</dbReference>
<dbReference type="InterPro" id="IPR036890">
    <property type="entry name" value="HATPase_C_sf"/>
</dbReference>
<dbReference type="Gene3D" id="3.30.450.20">
    <property type="entry name" value="PAS domain"/>
    <property type="match status" value="2"/>
</dbReference>
<organism evidence="20 21">
    <name type="scientific">Spirilliplanes yamanashiensis</name>
    <dbReference type="NCBI Taxonomy" id="42233"/>
    <lineage>
        <taxon>Bacteria</taxon>
        <taxon>Bacillati</taxon>
        <taxon>Actinomycetota</taxon>
        <taxon>Actinomycetes</taxon>
        <taxon>Micromonosporales</taxon>
        <taxon>Micromonosporaceae</taxon>
        <taxon>Spirilliplanes</taxon>
    </lineage>
</organism>
<reference evidence="20" key="1">
    <citation type="submission" date="2021-01" db="EMBL/GenBank/DDBJ databases">
        <title>Whole genome shotgun sequence of Spirilliplanes yamanashiensis NBRC 15828.</title>
        <authorList>
            <person name="Komaki H."/>
            <person name="Tamura T."/>
        </authorList>
    </citation>
    <scope>NUCLEOTIDE SEQUENCE</scope>
    <source>
        <strain evidence="20">NBRC 15828</strain>
    </source>
</reference>
<feature type="domain" description="PAS" evidence="18">
    <location>
        <begin position="339"/>
        <end position="380"/>
    </location>
</feature>
<dbReference type="Pfam" id="PF00512">
    <property type="entry name" value="HisKA"/>
    <property type="match status" value="1"/>
</dbReference>
<keyword evidence="16" id="KW-0732">Signal</keyword>
<keyword evidence="11 15" id="KW-1133">Transmembrane helix</keyword>
<evidence type="ECO:0000256" key="10">
    <source>
        <dbReference type="ARBA" id="ARBA00022840"/>
    </source>
</evidence>
<dbReference type="Pfam" id="PF08448">
    <property type="entry name" value="PAS_4"/>
    <property type="match status" value="2"/>
</dbReference>
<evidence type="ECO:0000256" key="15">
    <source>
        <dbReference type="SAM" id="Phobius"/>
    </source>
</evidence>
<dbReference type="InterPro" id="IPR000014">
    <property type="entry name" value="PAS"/>
</dbReference>
<dbReference type="InterPro" id="IPR004358">
    <property type="entry name" value="Sig_transdc_His_kin-like_C"/>
</dbReference>
<dbReference type="CDD" id="cd00075">
    <property type="entry name" value="HATPase"/>
    <property type="match status" value="1"/>
</dbReference>
<dbReference type="InterPro" id="IPR005467">
    <property type="entry name" value="His_kinase_dom"/>
</dbReference>
<keyword evidence="5" id="KW-0597">Phosphoprotein</keyword>
<dbReference type="Gene3D" id="1.10.287.130">
    <property type="match status" value="1"/>
</dbReference>
<dbReference type="Pfam" id="PF02518">
    <property type="entry name" value="HATPase_c"/>
    <property type="match status" value="1"/>
</dbReference>
<evidence type="ECO:0000256" key="8">
    <source>
        <dbReference type="ARBA" id="ARBA00022741"/>
    </source>
</evidence>
<dbReference type="AlphaFoldDB" id="A0A8J3YCX3"/>
<dbReference type="GO" id="GO:0005886">
    <property type="term" value="C:plasma membrane"/>
    <property type="evidence" value="ECO:0007669"/>
    <property type="project" value="UniProtKB-SubCell"/>
</dbReference>
<dbReference type="GO" id="GO:0000155">
    <property type="term" value="F:phosphorelay sensor kinase activity"/>
    <property type="evidence" value="ECO:0007669"/>
    <property type="project" value="InterPro"/>
</dbReference>
<protein>
    <recommendedName>
        <fullName evidence="14">Sensor-like histidine kinase SenX3</fullName>
        <ecNumber evidence="4">2.7.13.3</ecNumber>
    </recommendedName>
</protein>
<dbReference type="GO" id="GO:0030295">
    <property type="term" value="F:protein kinase activator activity"/>
    <property type="evidence" value="ECO:0007669"/>
    <property type="project" value="TreeGrafter"/>
</dbReference>
<evidence type="ECO:0000259" key="19">
    <source>
        <dbReference type="PROSITE" id="PS50113"/>
    </source>
</evidence>
<dbReference type="SUPFAM" id="SSF47384">
    <property type="entry name" value="Homodimeric domain of signal transducing histidine kinase"/>
    <property type="match status" value="1"/>
</dbReference>
<dbReference type="PANTHER" id="PTHR42878:SF7">
    <property type="entry name" value="SENSOR HISTIDINE KINASE GLRK"/>
    <property type="match status" value="1"/>
</dbReference>
<evidence type="ECO:0000256" key="11">
    <source>
        <dbReference type="ARBA" id="ARBA00022989"/>
    </source>
</evidence>
<dbReference type="Pfam" id="PF03924">
    <property type="entry name" value="CHASE"/>
    <property type="match status" value="1"/>
</dbReference>
<comment type="caution">
    <text evidence="20">The sequence shown here is derived from an EMBL/GenBank/DDBJ whole genome shotgun (WGS) entry which is preliminary data.</text>
</comment>
<evidence type="ECO:0000256" key="16">
    <source>
        <dbReference type="SAM" id="SignalP"/>
    </source>
</evidence>
<comment type="subcellular location">
    <subcellularLocation>
        <location evidence="3">Cell membrane</location>
    </subcellularLocation>
    <subcellularLocation>
        <location evidence="2">Membrane</location>
        <topology evidence="2">Multi-pass membrane protein</topology>
    </subcellularLocation>
</comment>
<dbReference type="SMART" id="SM00086">
    <property type="entry name" value="PAC"/>
    <property type="match status" value="2"/>
</dbReference>
<evidence type="ECO:0000256" key="4">
    <source>
        <dbReference type="ARBA" id="ARBA00012438"/>
    </source>
</evidence>
<name>A0A8J3YCX3_9ACTN</name>
<evidence type="ECO:0000256" key="6">
    <source>
        <dbReference type="ARBA" id="ARBA00022679"/>
    </source>
</evidence>
<feature type="domain" description="PAC" evidence="19">
    <location>
        <begin position="419"/>
        <end position="472"/>
    </location>
</feature>
<feature type="domain" description="Histidine kinase" evidence="17">
    <location>
        <begin position="627"/>
        <end position="852"/>
    </location>
</feature>
<dbReference type="InterPro" id="IPR050351">
    <property type="entry name" value="BphY/WalK/GraS-like"/>
</dbReference>
<dbReference type="PROSITE" id="PS50109">
    <property type="entry name" value="HIS_KIN"/>
    <property type="match status" value="1"/>
</dbReference>
<evidence type="ECO:0000256" key="12">
    <source>
        <dbReference type="ARBA" id="ARBA00023012"/>
    </source>
</evidence>
<dbReference type="Gene3D" id="3.30.450.350">
    <property type="entry name" value="CHASE domain"/>
    <property type="match status" value="1"/>
</dbReference>
<keyword evidence="10" id="KW-0067">ATP-binding</keyword>
<dbReference type="PANTHER" id="PTHR42878">
    <property type="entry name" value="TWO-COMPONENT HISTIDINE KINASE"/>
    <property type="match status" value="1"/>
</dbReference>
<evidence type="ECO:0000256" key="13">
    <source>
        <dbReference type="ARBA" id="ARBA00023136"/>
    </source>
</evidence>
<keyword evidence="8" id="KW-0547">Nucleotide-binding</keyword>
<evidence type="ECO:0000259" key="17">
    <source>
        <dbReference type="PROSITE" id="PS50109"/>
    </source>
</evidence>
<dbReference type="PROSITE" id="PS50112">
    <property type="entry name" value="PAS"/>
    <property type="match status" value="1"/>
</dbReference>
<keyword evidence="13 15" id="KW-0472">Membrane</keyword>
<proteinExistence type="predicted"/>
<dbReference type="EC" id="2.7.13.3" evidence="4"/>
<dbReference type="SUPFAM" id="SSF55874">
    <property type="entry name" value="ATPase domain of HSP90 chaperone/DNA topoisomerase II/histidine kinase"/>
    <property type="match status" value="1"/>
</dbReference>
<dbReference type="InterPro" id="IPR000700">
    <property type="entry name" value="PAS-assoc_C"/>
</dbReference>
<dbReference type="InterPro" id="IPR036097">
    <property type="entry name" value="HisK_dim/P_sf"/>
</dbReference>
<dbReference type="SMART" id="SM00388">
    <property type="entry name" value="HisKA"/>
    <property type="match status" value="1"/>
</dbReference>
<dbReference type="Gene3D" id="3.30.565.10">
    <property type="entry name" value="Histidine kinase-like ATPase, C-terminal domain"/>
    <property type="match status" value="1"/>
</dbReference>
<gene>
    <name evidence="20" type="ORF">Sya03_49560</name>
</gene>
<dbReference type="InterPro" id="IPR013656">
    <property type="entry name" value="PAS_4"/>
</dbReference>
<evidence type="ECO:0000256" key="2">
    <source>
        <dbReference type="ARBA" id="ARBA00004141"/>
    </source>
</evidence>
<dbReference type="SMART" id="SM00387">
    <property type="entry name" value="HATPase_c"/>
    <property type="match status" value="1"/>
</dbReference>
<dbReference type="GO" id="GO:0005524">
    <property type="term" value="F:ATP binding"/>
    <property type="evidence" value="ECO:0007669"/>
    <property type="project" value="UniProtKB-KW"/>
</dbReference>
<comment type="catalytic activity">
    <reaction evidence="1">
        <text>ATP + protein L-histidine = ADP + protein N-phospho-L-histidine.</text>
        <dbReference type="EC" id="2.7.13.3"/>
    </reaction>
</comment>